<comment type="caution">
    <text evidence="2">The sequence shown here is derived from an EMBL/GenBank/DDBJ whole genome shotgun (WGS) entry which is preliminary data.</text>
</comment>
<protein>
    <submittedName>
        <fullName evidence="2">Uncharacterized protein</fullName>
    </submittedName>
</protein>
<name>A0A1V6YT60_PENNA</name>
<sequence length="127" mass="13635">MFKGQPSPPSSPKYQGDGITANPIPVLNTTRPATIIAMNANLSTSRPDLNLLTRVKINDTATTLATTLLKESTPMSDETTSYQSRNSTQEPQTTYLTASTATLHRQNKAIRLVLPGISHTRKGAVAA</sequence>
<feature type="compositionally biased region" description="Polar residues" evidence="1">
    <location>
        <begin position="73"/>
        <end position="96"/>
    </location>
</feature>
<accession>A0A1V6YT60</accession>
<keyword evidence="3" id="KW-1185">Reference proteome</keyword>
<dbReference type="EMBL" id="MOOB01000011">
    <property type="protein sequence ID" value="OQE90630.1"/>
    <property type="molecule type" value="Genomic_DNA"/>
</dbReference>
<reference evidence="3" key="1">
    <citation type="journal article" date="2017" name="Nat. Microbiol.">
        <title>Global analysis of biosynthetic gene clusters reveals vast potential of secondary metabolite production in Penicillium species.</title>
        <authorList>
            <person name="Nielsen J.C."/>
            <person name="Grijseels S."/>
            <person name="Prigent S."/>
            <person name="Ji B."/>
            <person name="Dainat J."/>
            <person name="Nielsen K.F."/>
            <person name="Frisvad J.C."/>
            <person name="Workman M."/>
            <person name="Nielsen J."/>
        </authorList>
    </citation>
    <scope>NUCLEOTIDE SEQUENCE [LARGE SCALE GENOMIC DNA]</scope>
    <source>
        <strain evidence="3">IBT 13039</strain>
    </source>
</reference>
<evidence type="ECO:0000256" key="1">
    <source>
        <dbReference type="SAM" id="MobiDB-lite"/>
    </source>
</evidence>
<gene>
    <name evidence="2" type="ORF">PENNAL_c0011G03209</name>
</gene>
<evidence type="ECO:0000313" key="3">
    <source>
        <dbReference type="Proteomes" id="UP000191691"/>
    </source>
</evidence>
<dbReference type="AlphaFoldDB" id="A0A1V6YT60"/>
<feature type="region of interest" description="Disordered" evidence="1">
    <location>
        <begin position="68"/>
        <end position="96"/>
    </location>
</feature>
<evidence type="ECO:0000313" key="2">
    <source>
        <dbReference type="EMBL" id="OQE90630.1"/>
    </source>
</evidence>
<organism evidence="2 3">
    <name type="scientific">Penicillium nalgiovense</name>
    <dbReference type="NCBI Taxonomy" id="60175"/>
    <lineage>
        <taxon>Eukaryota</taxon>
        <taxon>Fungi</taxon>
        <taxon>Dikarya</taxon>
        <taxon>Ascomycota</taxon>
        <taxon>Pezizomycotina</taxon>
        <taxon>Eurotiomycetes</taxon>
        <taxon>Eurotiomycetidae</taxon>
        <taxon>Eurotiales</taxon>
        <taxon>Aspergillaceae</taxon>
        <taxon>Penicillium</taxon>
    </lineage>
</organism>
<feature type="compositionally biased region" description="Pro residues" evidence="1">
    <location>
        <begin position="1"/>
        <end position="11"/>
    </location>
</feature>
<feature type="region of interest" description="Disordered" evidence="1">
    <location>
        <begin position="1"/>
        <end position="25"/>
    </location>
</feature>
<dbReference type="Proteomes" id="UP000191691">
    <property type="component" value="Unassembled WGS sequence"/>
</dbReference>
<proteinExistence type="predicted"/>